<name>A0A248TNI5_9BACI</name>
<evidence type="ECO:0000313" key="2">
    <source>
        <dbReference type="EMBL" id="ASV69695.1"/>
    </source>
</evidence>
<evidence type="ECO:0000256" key="1">
    <source>
        <dbReference type="SAM" id="Phobius"/>
    </source>
</evidence>
<dbReference type="AlphaFoldDB" id="A0A248TNI5"/>
<feature type="transmembrane region" description="Helical" evidence="1">
    <location>
        <begin position="50"/>
        <end position="66"/>
    </location>
</feature>
<dbReference type="KEGG" id="bko:CKF48_21730"/>
<protein>
    <submittedName>
        <fullName evidence="2">Thiamine permease</fullName>
    </submittedName>
</protein>
<organism evidence="2 3">
    <name type="scientific">Cytobacillus kochii</name>
    <dbReference type="NCBI Taxonomy" id="859143"/>
    <lineage>
        <taxon>Bacteria</taxon>
        <taxon>Bacillati</taxon>
        <taxon>Bacillota</taxon>
        <taxon>Bacilli</taxon>
        <taxon>Bacillales</taxon>
        <taxon>Bacillaceae</taxon>
        <taxon>Cytobacillus</taxon>
    </lineage>
</organism>
<evidence type="ECO:0000313" key="3">
    <source>
        <dbReference type="Proteomes" id="UP000215137"/>
    </source>
</evidence>
<keyword evidence="3" id="KW-1185">Reference proteome</keyword>
<feature type="transmembrane region" description="Helical" evidence="1">
    <location>
        <begin position="149"/>
        <end position="169"/>
    </location>
</feature>
<reference evidence="2 3" key="1">
    <citation type="submission" date="2017-08" db="EMBL/GenBank/DDBJ databases">
        <title>Complete Genome Sequence of Bacillus kochii Oregon-R-modENCODE STRAIN BDGP4, isolated from Drosophila melanogaster gut.</title>
        <authorList>
            <person name="Wan K.H."/>
            <person name="Yu C."/>
            <person name="Park S."/>
            <person name="Hammonds A.S."/>
            <person name="Booth B.W."/>
            <person name="Celniker S.E."/>
        </authorList>
    </citation>
    <scope>NUCLEOTIDE SEQUENCE [LARGE SCALE GENOMIC DNA]</scope>
    <source>
        <strain evidence="2 3">BDGP4</strain>
    </source>
</reference>
<proteinExistence type="predicted"/>
<feature type="transmembrane region" description="Helical" evidence="1">
    <location>
        <begin position="121"/>
        <end position="143"/>
    </location>
</feature>
<sequence>MIKSWRLKDIVLMSVLGVVFGFIYLGFFGVGKVLVAILTPFGFGPIGYELIYGIWFIVSIIAAYIIRKPGVAFTAETIAAITEVLVGSTSGPTLILSGMVQGLGAEIAFALTKWKNYQPRILVFSGVSAAFISFPYHFFVSGFHAYESWLIMTMFVIRLLSGAIIAGYLGKILADQLAKTGVLNGYPIGKEVLARHGKSSTNF</sequence>
<gene>
    <name evidence="2" type="ORF">CKF48_21730</name>
</gene>
<keyword evidence="1" id="KW-0472">Membrane</keyword>
<accession>A0A248TNI5</accession>
<dbReference type="EMBL" id="CP022983">
    <property type="protein sequence ID" value="ASV69695.1"/>
    <property type="molecule type" value="Genomic_DNA"/>
</dbReference>
<dbReference type="Pfam" id="PF09819">
    <property type="entry name" value="ABC_cobalt"/>
    <property type="match status" value="1"/>
</dbReference>
<feature type="transmembrane region" description="Helical" evidence="1">
    <location>
        <begin position="12"/>
        <end position="38"/>
    </location>
</feature>
<dbReference type="RefSeq" id="WP_095373259.1">
    <property type="nucleotide sequence ID" value="NZ_CP022983.1"/>
</dbReference>
<dbReference type="PIRSF" id="PIRSF037394">
    <property type="entry name" value="ABC_thiamine-permease_YkoE_prd"/>
    <property type="match status" value="1"/>
</dbReference>
<keyword evidence="1" id="KW-0812">Transmembrane</keyword>
<dbReference type="Proteomes" id="UP000215137">
    <property type="component" value="Chromosome"/>
</dbReference>
<dbReference type="InterPro" id="IPR017195">
    <property type="entry name" value="ABC_thiamin-permease_prd"/>
</dbReference>
<dbReference type="OrthoDB" id="8017424at2"/>
<keyword evidence="1" id="KW-1133">Transmembrane helix</keyword>